<proteinExistence type="predicted"/>
<sequence>MSYHPKLTISEYQKIAEKSNREPSKTRPRFALLGLFGEAGSVLSEVKKKQRDDIAFRTYHQRVIEELGDLMWYIAAFSTAVEIDLDDVVRPVAVKINRPVTKPNRQVQCTDFDQDDGYVSYEPDENYQEELEELAGEVGVLVRDFEDSYSKAAILSQLTKIFEKFLVIVNQSGAQFCDVVESNIAKISSRWPEKIEYENAPYFEHDIPCYERFPRKLKIHIFEKIKEDGKSYFVMQRFSDFNIGDRLTDNIIREDDYRFHDVFHYAYASVLHWSPVLRSLLKIKRKSDPRSPTHYAATKS</sequence>
<dbReference type="SUPFAM" id="SSF101386">
    <property type="entry name" value="all-alpha NTP pyrophosphatases"/>
    <property type="match status" value="1"/>
</dbReference>
<name>A0ABP3XN96_9SPHN</name>
<dbReference type="Gene3D" id="1.10.287.1080">
    <property type="entry name" value="MazG-like"/>
    <property type="match status" value="1"/>
</dbReference>
<dbReference type="InterPro" id="IPR004518">
    <property type="entry name" value="MazG-like_dom"/>
</dbReference>
<dbReference type="InterPro" id="IPR011379">
    <property type="entry name" value="MazG-related_GP37"/>
</dbReference>
<evidence type="ECO:0008006" key="5">
    <source>
        <dbReference type="Google" id="ProtNLM"/>
    </source>
</evidence>
<dbReference type="RefSeq" id="WP_215354565.1">
    <property type="nucleotide sequence ID" value="NZ_BAAAFE010000012.1"/>
</dbReference>
<dbReference type="Pfam" id="PF03819">
    <property type="entry name" value="MazG"/>
    <property type="match status" value="1"/>
</dbReference>
<reference evidence="4" key="1">
    <citation type="journal article" date="2019" name="Int. J. Syst. Evol. Microbiol.">
        <title>The Global Catalogue of Microorganisms (GCM) 10K type strain sequencing project: providing services to taxonomists for standard genome sequencing and annotation.</title>
        <authorList>
            <consortium name="The Broad Institute Genomics Platform"/>
            <consortium name="The Broad Institute Genome Sequencing Center for Infectious Disease"/>
            <person name="Wu L."/>
            <person name="Ma J."/>
        </authorList>
    </citation>
    <scope>NUCLEOTIDE SEQUENCE [LARGE SCALE GENOMIC DNA]</scope>
    <source>
        <strain evidence="4">JCM 15910</strain>
    </source>
</reference>
<evidence type="ECO:0000313" key="4">
    <source>
        <dbReference type="Proteomes" id="UP001500738"/>
    </source>
</evidence>
<gene>
    <name evidence="3" type="ORF">GCM10009115_33930</name>
</gene>
<organism evidence="3 4">
    <name type="scientific">Sphingopyxis soli</name>
    <dbReference type="NCBI Taxonomy" id="592051"/>
    <lineage>
        <taxon>Bacteria</taxon>
        <taxon>Pseudomonadati</taxon>
        <taxon>Pseudomonadota</taxon>
        <taxon>Alphaproteobacteria</taxon>
        <taxon>Sphingomonadales</taxon>
        <taxon>Sphingomonadaceae</taxon>
        <taxon>Sphingopyxis</taxon>
    </lineage>
</organism>
<evidence type="ECO:0000259" key="2">
    <source>
        <dbReference type="Pfam" id="PF18722"/>
    </source>
</evidence>
<keyword evidence="4" id="KW-1185">Reference proteome</keyword>
<dbReference type="InterPro" id="IPR041407">
    <property type="entry name" value="MazG_C"/>
</dbReference>
<dbReference type="Proteomes" id="UP001500738">
    <property type="component" value="Unassembled WGS sequence"/>
</dbReference>
<feature type="domain" description="MazG C-terminal" evidence="2">
    <location>
        <begin position="200"/>
        <end position="290"/>
    </location>
</feature>
<evidence type="ECO:0000313" key="3">
    <source>
        <dbReference type="EMBL" id="GAA0867152.1"/>
    </source>
</evidence>
<dbReference type="Pfam" id="PF18722">
    <property type="entry name" value="MazG_C"/>
    <property type="match status" value="1"/>
</dbReference>
<dbReference type="CDD" id="cd11541">
    <property type="entry name" value="NTP-PPase_u4"/>
    <property type="match status" value="1"/>
</dbReference>
<dbReference type="EMBL" id="BAAAFE010000012">
    <property type="protein sequence ID" value="GAA0867152.1"/>
    <property type="molecule type" value="Genomic_DNA"/>
</dbReference>
<feature type="domain" description="NTP pyrophosphohydrolase MazG-like" evidence="1">
    <location>
        <begin position="32"/>
        <end position="98"/>
    </location>
</feature>
<accession>A0ABP3XN96</accession>
<comment type="caution">
    <text evidence="3">The sequence shown here is derived from an EMBL/GenBank/DDBJ whole genome shotgun (WGS) entry which is preliminary data.</text>
</comment>
<protein>
    <recommendedName>
        <fullName evidence="5">Pyrophosphatase</fullName>
    </recommendedName>
</protein>
<evidence type="ECO:0000259" key="1">
    <source>
        <dbReference type="Pfam" id="PF03819"/>
    </source>
</evidence>